<feature type="domain" description="UBX" evidence="2">
    <location>
        <begin position="61"/>
        <end position="136"/>
    </location>
</feature>
<proteinExistence type="predicted"/>
<evidence type="ECO:0000259" key="2">
    <source>
        <dbReference type="PROSITE" id="PS50033"/>
    </source>
</evidence>
<evidence type="ECO:0000313" key="3">
    <source>
        <dbReference type="EMBL" id="CAG5129765.1"/>
    </source>
</evidence>
<dbReference type="InterPro" id="IPR029071">
    <property type="entry name" value="Ubiquitin-like_domsf"/>
</dbReference>
<dbReference type="InterPro" id="IPR001012">
    <property type="entry name" value="UBX_dom"/>
</dbReference>
<dbReference type="SUPFAM" id="SSF54236">
    <property type="entry name" value="Ubiquitin-like"/>
    <property type="match status" value="1"/>
</dbReference>
<dbReference type="Proteomes" id="UP000678393">
    <property type="component" value="Unassembled WGS sequence"/>
</dbReference>
<organism evidence="3 4">
    <name type="scientific">Candidula unifasciata</name>
    <dbReference type="NCBI Taxonomy" id="100452"/>
    <lineage>
        <taxon>Eukaryota</taxon>
        <taxon>Metazoa</taxon>
        <taxon>Spiralia</taxon>
        <taxon>Lophotrochozoa</taxon>
        <taxon>Mollusca</taxon>
        <taxon>Gastropoda</taxon>
        <taxon>Heterobranchia</taxon>
        <taxon>Euthyneura</taxon>
        <taxon>Panpulmonata</taxon>
        <taxon>Eupulmonata</taxon>
        <taxon>Stylommatophora</taxon>
        <taxon>Helicina</taxon>
        <taxon>Helicoidea</taxon>
        <taxon>Geomitridae</taxon>
        <taxon>Candidula</taxon>
    </lineage>
</organism>
<dbReference type="InterPro" id="IPR050730">
    <property type="entry name" value="UBX_domain-protein"/>
</dbReference>
<name>A0A8S3ZPN8_9EUPU</name>
<evidence type="ECO:0000256" key="1">
    <source>
        <dbReference type="SAM" id="MobiDB-lite"/>
    </source>
</evidence>
<feature type="compositionally biased region" description="Acidic residues" evidence="1">
    <location>
        <begin position="1"/>
        <end position="13"/>
    </location>
</feature>
<dbReference type="OrthoDB" id="1920064at2759"/>
<protein>
    <recommendedName>
        <fullName evidence="2">UBX domain-containing protein</fullName>
    </recommendedName>
</protein>
<comment type="caution">
    <text evidence="3">The sequence shown here is derived from an EMBL/GenBank/DDBJ whole genome shotgun (WGS) entry which is preliminary data.</text>
</comment>
<dbReference type="Gene3D" id="3.10.20.90">
    <property type="entry name" value="Phosphatidylinositol 3-kinase Catalytic Subunit, Chain A, domain 1"/>
    <property type="match status" value="1"/>
</dbReference>
<keyword evidence="4" id="KW-1185">Reference proteome</keyword>
<dbReference type="PANTHER" id="PTHR23322">
    <property type="entry name" value="FAS-ASSOCIATED PROTEIN"/>
    <property type="match status" value="1"/>
</dbReference>
<dbReference type="Pfam" id="PF00789">
    <property type="entry name" value="UBX"/>
    <property type="match status" value="1"/>
</dbReference>
<accession>A0A8S3ZPN8</accession>
<dbReference type="PROSITE" id="PS50033">
    <property type="entry name" value="UBX"/>
    <property type="match status" value="1"/>
</dbReference>
<sequence>RCGSGSDDDESNDTPEGRRAARKRKVLEQINETFAAEVAAATTARQKPKRVIKLPDEPDVSEDGVITISLRTPIGTICQRRFYNCDTIQCLLDYITTQGFSQTRYTVSTSYPRTLLENPCNSFSDYNFGKRVTLNIEEKD</sequence>
<dbReference type="PANTHER" id="PTHR23322:SF93">
    <property type="entry name" value="UBX DOMAIN-CONTAINING PROTEIN 8"/>
    <property type="match status" value="1"/>
</dbReference>
<feature type="non-terminal residue" evidence="3">
    <location>
        <position position="140"/>
    </location>
</feature>
<reference evidence="3" key="1">
    <citation type="submission" date="2021-04" db="EMBL/GenBank/DDBJ databases">
        <authorList>
            <consortium name="Molecular Ecology Group"/>
        </authorList>
    </citation>
    <scope>NUCLEOTIDE SEQUENCE</scope>
</reference>
<dbReference type="GO" id="GO:0043130">
    <property type="term" value="F:ubiquitin binding"/>
    <property type="evidence" value="ECO:0007669"/>
    <property type="project" value="TreeGrafter"/>
</dbReference>
<gene>
    <name evidence="3" type="ORF">CUNI_LOCUS15323</name>
</gene>
<dbReference type="AlphaFoldDB" id="A0A8S3ZPN8"/>
<evidence type="ECO:0000313" key="4">
    <source>
        <dbReference type="Proteomes" id="UP000678393"/>
    </source>
</evidence>
<feature type="region of interest" description="Disordered" evidence="1">
    <location>
        <begin position="1"/>
        <end position="24"/>
    </location>
</feature>
<dbReference type="EMBL" id="CAJHNH020003668">
    <property type="protein sequence ID" value="CAG5129765.1"/>
    <property type="molecule type" value="Genomic_DNA"/>
</dbReference>